<dbReference type="Proteomes" id="UP000034050">
    <property type="component" value="Unassembled WGS sequence"/>
</dbReference>
<protein>
    <submittedName>
        <fullName evidence="2">Uncharacterized protein</fullName>
    </submittedName>
</protein>
<accession>A0A0G1FF76</accession>
<comment type="caution">
    <text evidence="2">The sequence shown here is derived from an EMBL/GenBank/DDBJ whole genome shotgun (WGS) entry which is preliminary data.</text>
</comment>
<feature type="coiled-coil region" evidence="1">
    <location>
        <begin position="41"/>
        <end position="82"/>
    </location>
</feature>
<feature type="non-terminal residue" evidence="2">
    <location>
        <position position="1"/>
    </location>
</feature>
<proteinExistence type="predicted"/>
<gene>
    <name evidence="2" type="ORF">UV61_C0017G0024</name>
</gene>
<reference evidence="2 3" key="1">
    <citation type="journal article" date="2015" name="Nature">
        <title>rRNA introns, odd ribosomes, and small enigmatic genomes across a large radiation of phyla.</title>
        <authorList>
            <person name="Brown C.T."/>
            <person name="Hug L.A."/>
            <person name="Thomas B.C."/>
            <person name="Sharon I."/>
            <person name="Castelle C.J."/>
            <person name="Singh A."/>
            <person name="Wilkins M.J."/>
            <person name="Williams K.H."/>
            <person name="Banfield J.F."/>
        </authorList>
    </citation>
    <scope>NUCLEOTIDE SEQUENCE [LARGE SCALE GENOMIC DNA]</scope>
</reference>
<dbReference type="EMBL" id="LCFD01000017">
    <property type="protein sequence ID" value="KKS85513.1"/>
    <property type="molecule type" value="Genomic_DNA"/>
</dbReference>
<evidence type="ECO:0000313" key="2">
    <source>
        <dbReference type="EMBL" id="KKS85513.1"/>
    </source>
</evidence>
<sequence>STFETELNKAIKEAIAKTTDELTREYDHQKALAQQQSQATTQLLQQKIDSLESAIKNFQAEILHLQTSLKEANQQLTRIAERAVEKGPLISPQSGKE</sequence>
<dbReference type="AlphaFoldDB" id="A0A0G1FF76"/>
<evidence type="ECO:0000256" key="1">
    <source>
        <dbReference type="SAM" id="Coils"/>
    </source>
</evidence>
<keyword evidence="1" id="KW-0175">Coiled coil</keyword>
<organism evidence="2 3">
    <name type="scientific">Candidatus Gottesmanbacteria bacterium GW2011_GWB1_43_11</name>
    <dbReference type="NCBI Taxonomy" id="1618446"/>
    <lineage>
        <taxon>Bacteria</taxon>
        <taxon>Candidatus Gottesmaniibacteriota</taxon>
    </lineage>
</organism>
<evidence type="ECO:0000313" key="3">
    <source>
        <dbReference type="Proteomes" id="UP000034050"/>
    </source>
</evidence>
<name>A0A0G1FF76_9BACT</name>